<proteinExistence type="predicted"/>
<dbReference type="EMBL" id="JAHKSW010000007">
    <property type="protein sequence ID" value="KAG7330538.1"/>
    <property type="molecule type" value="Genomic_DNA"/>
</dbReference>
<protein>
    <submittedName>
        <fullName evidence="1">Uncharacterized protein</fullName>
    </submittedName>
</protein>
<name>A0A9D3P0B3_9TELE</name>
<sequence>MKIKVPAYLLYQACSGWTRALALTSYKEVQKFHGVKPGVSNGKYLMENMDMSGQRGEPGLHITWTPAALLRSVLIDFLRFFLWLNPPSLFLVMAQAAKSLLDCGTAPVTRSTLHAPYPRLTGGAGTQRHHEKTAKPRRMLGLRALSSSLKIGGGELLTQNCCISKLRERERHLLEFLQINNSASQLETDAFISLGSFSFS</sequence>
<dbReference type="OrthoDB" id="10638353at2759"/>
<reference evidence="1 2" key="1">
    <citation type="submission" date="2021-06" db="EMBL/GenBank/DDBJ databases">
        <title>Chromosome-level genome assembly of the red-tail catfish (Hemibagrus wyckioides).</title>
        <authorList>
            <person name="Shao F."/>
        </authorList>
    </citation>
    <scope>NUCLEOTIDE SEQUENCE [LARGE SCALE GENOMIC DNA]</scope>
    <source>
        <strain evidence="1">EC202008001</strain>
        <tissue evidence="1">Blood</tissue>
    </source>
</reference>
<gene>
    <name evidence="1" type="ORF">KOW79_006760</name>
</gene>
<dbReference type="Proteomes" id="UP000824219">
    <property type="component" value="Linkage Group LG07"/>
</dbReference>
<evidence type="ECO:0000313" key="2">
    <source>
        <dbReference type="Proteomes" id="UP000824219"/>
    </source>
</evidence>
<organism evidence="1 2">
    <name type="scientific">Hemibagrus wyckioides</name>
    <dbReference type="NCBI Taxonomy" id="337641"/>
    <lineage>
        <taxon>Eukaryota</taxon>
        <taxon>Metazoa</taxon>
        <taxon>Chordata</taxon>
        <taxon>Craniata</taxon>
        <taxon>Vertebrata</taxon>
        <taxon>Euteleostomi</taxon>
        <taxon>Actinopterygii</taxon>
        <taxon>Neopterygii</taxon>
        <taxon>Teleostei</taxon>
        <taxon>Ostariophysi</taxon>
        <taxon>Siluriformes</taxon>
        <taxon>Bagridae</taxon>
        <taxon>Hemibagrus</taxon>
    </lineage>
</organism>
<dbReference type="AlphaFoldDB" id="A0A9D3P0B3"/>
<keyword evidence="2" id="KW-1185">Reference proteome</keyword>
<accession>A0A9D3P0B3</accession>
<comment type="caution">
    <text evidence="1">The sequence shown here is derived from an EMBL/GenBank/DDBJ whole genome shotgun (WGS) entry which is preliminary data.</text>
</comment>
<evidence type="ECO:0000313" key="1">
    <source>
        <dbReference type="EMBL" id="KAG7330538.1"/>
    </source>
</evidence>